<keyword evidence="1" id="KW-0472">Membrane</keyword>
<dbReference type="InterPro" id="IPR043128">
    <property type="entry name" value="Rev_trsase/Diguanyl_cyclase"/>
</dbReference>
<keyword evidence="1" id="KW-1133">Transmembrane helix</keyword>
<feature type="domain" description="PAC" evidence="3">
    <location>
        <begin position="538"/>
        <end position="590"/>
    </location>
</feature>
<proteinExistence type="predicted"/>
<feature type="domain" description="PAC" evidence="3">
    <location>
        <begin position="416"/>
        <end position="468"/>
    </location>
</feature>
<feature type="domain" description="PAS" evidence="2">
    <location>
        <begin position="343"/>
        <end position="387"/>
    </location>
</feature>
<dbReference type="InterPro" id="IPR000700">
    <property type="entry name" value="PAS-assoc_C"/>
</dbReference>
<dbReference type="CDD" id="cd01949">
    <property type="entry name" value="GGDEF"/>
    <property type="match status" value="1"/>
</dbReference>
<dbReference type="Pfam" id="PF00563">
    <property type="entry name" value="EAL"/>
    <property type="match status" value="1"/>
</dbReference>
<evidence type="ECO:0008006" key="8">
    <source>
        <dbReference type="Google" id="ProtNLM"/>
    </source>
</evidence>
<dbReference type="InterPro" id="IPR001610">
    <property type="entry name" value="PAC"/>
</dbReference>
<dbReference type="PROSITE" id="PS50883">
    <property type="entry name" value="EAL"/>
    <property type="match status" value="1"/>
</dbReference>
<dbReference type="SUPFAM" id="SSF55785">
    <property type="entry name" value="PYP-like sensor domain (PAS domain)"/>
    <property type="match status" value="2"/>
</dbReference>
<organism evidence="6 7">
    <name type="scientific">Acidovorax lacteus</name>
    <dbReference type="NCBI Taxonomy" id="1924988"/>
    <lineage>
        <taxon>Bacteria</taxon>
        <taxon>Pseudomonadati</taxon>
        <taxon>Pseudomonadota</taxon>
        <taxon>Betaproteobacteria</taxon>
        <taxon>Burkholderiales</taxon>
        <taxon>Comamonadaceae</taxon>
        <taxon>Acidovorax</taxon>
    </lineage>
</organism>
<dbReference type="SUPFAM" id="SSF55073">
    <property type="entry name" value="Nucleotide cyclase"/>
    <property type="match status" value="1"/>
</dbReference>
<evidence type="ECO:0000259" key="2">
    <source>
        <dbReference type="PROSITE" id="PS50112"/>
    </source>
</evidence>
<dbReference type="Pfam" id="PF00990">
    <property type="entry name" value="GGDEF"/>
    <property type="match status" value="1"/>
</dbReference>
<dbReference type="InterPro" id="IPR001633">
    <property type="entry name" value="EAL_dom"/>
</dbReference>
<evidence type="ECO:0000313" key="6">
    <source>
        <dbReference type="EMBL" id="GAA4421987.1"/>
    </source>
</evidence>
<dbReference type="Pfam" id="PF13426">
    <property type="entry name" value="PAS_9"/>
    <property type="match status" value="1"/>
</dbReference>
<dbReference type="InterPro" id="IPR000160">
    <property type="entry name" value="GGDEF_dom"/>
</dbReference>
<dbReference type="NCBIfam" id="TIGR00229">
    <property type="entry name" value="sensory_box"/>
    <property type="match status" value="2"/>
</dbReference>
<keyword evidence="7" id="KW-1185">Reference proteome</keyword>
<gene>
    <name evidence="6" type="ORF">GCM10023090_12210</name>
</gene>
<dbReference type="InterPro" id="IPR013767">
    <property type="entry name" value="PAS_fold"/>
</dbReference>
<dbReference type="SMART" id="SM00091">
    <property type="entry name" value="PAS"/>
    <property type="match status" value="2"/>
</dbReference>
<dbReference type="Gene3D" id="3.30.450.20">
    <property type="entry name" value="PAS domain"/>
    <property type="match status" value="3"/>
</dbReference>
<dbReference type="Gene3D" id="3.30.70.270">
    <property type="match status" value="1"/>
</dbReference>
<dbReference type="Pfam" id="PF00989">
    <property type="entry name" value="PAS"/>
    <property type="match status" value="1"/>
</dbReference>
<dbReference type="NCBIfam" id="TIGR00254">
    <property type="entry name" value="GGDEF"/>
    <property type="match status" value="1"/>
</dbReference>
<dbReference type="CDD" id="cd00130">
    <property type="entry name" value="PAS"/>
    <property type="match status" value="2"/>
</dbReference>
<evidence type="ECO:0000259" key="3">
    <source>
        <dbReference type="PROSITE" id="PS50113"/>
    </source>
</evidence>
<dbReference type="InterPro" id="IPR052155">
    <property type="entry name" value="Biofilm_reg_signaling"/>
</dbReference>
<accession>A0ABP8L4H2</accession>
<evidence type="ECO:0000256" key="1">
    <source>
        <dbReference type="SAM" id="Phobius"/>
    </source>
</evidence>
<sequence>MPPALPPPHAAAYHPGASPRMSALAPLPLRQTQWLALMAVAALWLAALGYTLWRLHDQAVENAQAQAELHVRNFETHITQALQIIDLAAAGLDSALDAPPDPAALQRHLLSVLRPTSFIRSISVVDDTGRIVASSDSANLGVQLPLDHFYPPTLSDLLRIGVPWRGRDFHNGEEGPFDDATPGFVPVLRGIPSRSGSMALLVTLHPDFFAHHTRQQLDEAVGHTQWLRYDGQPLFRSRSLPAALADALDTTITMRLQQTEQGRVTLPGGQAAPMLSAFRASPQFPVVVATHLDHAQVLAAWRQEAQRLALVVLPMVATLLLLGVLALRRQQRVAAKQAELREERRLTSSVFHASNDAIIVTSASADILSVNPAFERITGYSANEVRGCNPRMLSSGQQDQAFYARMWQRLLATGFWQGELVNRHRDGSHYVCHMTISAVQDDQGHLSHYVGVARDITVHQAAEKRLQLAASVFSHAHEGIMITNADGVLVDVNEAFSRITGYAREEVLGQTPRMLSSGRQPRSFYERMWSELRTVGAWSGEVWNRRKSGEVYAEMLHISAVADSNGQLSHYVALFSDITQNKEQERRLERIAHYDALTGLPNRVLLGERLRRSMQQMQRLRSTLAVVFLDLDGFKAINDQHGHDAGDHLLVALAGRMSHALREEDTIARLGGDEFVAVLSHLHTVQDCIPVIERLLRAISDPVVVEGVTLQVTGSLGVAFYPQADEVDADQLLRQADQAMYQAKVAGKNRYQVFDVEQDRTLRGRHESLERIQQGLDDHEFELYFQPKVNMRSGEVLGVEALLRWNHPEHGLLPPGTFLDVIGDHPLHLQLGEWVIEQALVQIVEWKRAGLHMPVSVNVDGRQLQHPEFMTRLQALLARHPQVQRGDLGLEVLESSALSDIPHVSGVIDACESLGVDFALDDFGTGYSSLTYLRRLPARVLKIDKSFVQGMLEDPEDLSILEGVLGLARAFRRAVVAEGVESIAHGQMLLRMGCEGAQGYAIARPMPARALPVWLAQWRPDARWLGQRTCSGDELPVLFAVVEHRAWTDAVHAYVTGERDTPPSLDASACRLAHWIANSHGSASPNRQRVLLDIAAAHDHTHAVARRICALRASGRSGEARALCDALGAASLHLQQALDRWLEPAHPGASSPSASWFAPAVAEDPHGTPCPLN</sequence>
<feature type="domain" description="PAS" evidence="2">
    <location>
        <begin position="465"/>
        <end position="511"/>
    </location>
</feature>
<dbReference type="SUPFAM" id="SSF141868">
    <property type="entry name" value="EAL domain-like"/>
    <property type="match status" value="1"/>
</dbReference>
<dbReference type="InterPro" id="IPR029787">
    <property type="entry name" value="Nucleotide_cyclase"/>
</dbReference>
<dbReference type="SMART" id="SM00267">
    <property type="entry name" value="GGDEF"/>
    <property type="match status" value="1"/>
</dbReference>
<dbReference type="SMART" id="SM00086">
    <property type="entry name" value="PAC"/>
    <property type="match status" value="2"/>
</dbReference>
<dbReference type="Proteomes" id="UP001501788">
    <property type="component" value="Unassembled WGS sequence"/>
</dbReference>
<feature type="domain" description="EAL" evidence="4">
    <location>
        <begin position="765"/>
        <end position="1019"/>
    </location>
</feature>
<reference evidence="7" key="1">
    <citation type="journal article" date="2019" name="Int. J. Syst. Evol. Microbiol.">
        <title>The Global Catalogue of Microorganisms (GCM) 10K type strain sequencing project: providing services to taxonomists for standard genome sequencing and annotation.</title>
        <authorList>
            <consortium name="The Broad Institute Genomics Platform"/>
            <consortium name="The Broad Institute Genome Sequencing Center for Infectious Disease"/>
            <person name="Wu L."/>
            <person name="Ma J."/>
        </authorList>
    </citation>
    <scope>NUCLEOTIDE SEQUENCE [LARGE SCALE GENOMIC DNA]</scope>
    <source>
        <strain evidence="7">JCM 31890</strain>
    </source>
</reference>
<protein>
    <recommendedName>
        <fullName evidence="8">EAL domain-containing protein</fullName>
    </recommendedName>
</protein>
<dbReference type="InterPro" id="IPR000014">
    <property type="entry name" value="PAS"/>
</dbReference>
<evidence type="ECO:0000259" key="5">
    <source>
        <dbReference type="PROSITE" id="PS50887"/>
    </source>
</evidence>
<dbReference type="PANTHER" id="PTHR44757:SF2">
    <property type="entry name" value="BIOFILM ARCHITECTURE MAINTENANCE PROTEIN MBAA"/>
    <property type="match status" value="1"/>
</dbReference>
<feature type="transmembrane region" description="Helical" evidence="1">
    <location>
        <begin position="308"/>
        <end position="327"/>
    </location>
</feature>
<feature type="domain" description="GGDEF" evidence="5">
    <location>
        <begin position="622"/>
        <end position="756"/>
    </location>
</feature>
<dbReference type="PANTHER" id="PTHR44757">
    <property type="entry name" value="DIGUANYLATE CYCLASE DGCP"/>
    <property type="match status" value="1"/>
</dbReference>
<dbReference type="PROSITE" id="PS50887">
    <property type="entry name" value="GGDEF"/>
    <property type="match status" value="1"/>
</dbReference>
<evidence type="ECO:0000259" key="4">
    <source>
        <dbReference type="PROSITE" id="PS50883"/>
    </source>
</evidence>
<dbReference type="PROSITE" id="PS50112">
    <property type="entry name" value="PAS"/>
    <property type="match status" value="2"/>
</dbReference>
<comment type="caution">
    <text evidence="6">The sequence shown here is derived from an EMBL/GenBank/DDBJ whole genome shotgun (WGS) entry which is preliminary data.</text>
</comment>
<dbReference type="Gene3D" id="3.20.20.450">
    <property type="entry name" value="EAL domain"/>
    <property type="match status" value="1"/>
</dbReference>
<feature type="transmembrane region" description="Helical" evidence="1">
    <location>
        <begin position="34"/>
        <end position="53"/>
    </location>
</feature>
<name>A0ABP8L4H2_9BURK</name>
<evidence type="ECO:0000313" key="7">
    <source>
        <dbReference type="Proteomes" id="UP001501788"/>
    </source>
</evidence>
<dbReference type="CDD" id="cd01948">
    <property type="entry name" value="EAL"/>
    <property type="match status" value="1"/>
</dbReference>
<dbReference type="PROSITE" id="PS50113">
    <property type="entry name" value="PAC"/>
    <property type="match status" value="2"/>
</dbReference>
<dbReference type="Gene3D" id="1.20.120.30">
    <property type="entry name" value="Aspartate receptor, ligand-binding domain"/>
    <property type="match status" value="1"/>
</dbReference>
<dbReference type="EMBL" id="BAABEX010000007">
    <property type="protein sequence ID" value="GAA4421987.1"/>
    <property type="molecule type" value="Genomic_DNA"/>
</dbReference>
<keyword evidence="1" id="KW-0812">Transmembrane</keyword>
<dbReference type="InterPro" id="IPR035965">
    <property type="entry name" value="PAS-like_dom_sf"/>
</dbReference>
<dbReference type="SMART" id="SM00052">
    <property type="entry name" value="EAL"/>
    <property type="match status" value="1"/>
</dbReference>
<dbReference type="InterPro" id="IPR035919">
    <property type="entry name" value="EAL_sf"/>
</dbReference>